<organism evidence="2 3">
    <name type="scientific">Phytoactinopolyspora mesophila</name>
    <dbReference type="NCBI Taxonomy" id="2650750"/>
    <lineage>
        <taxon>Bacteria</taxon>
        <taxon>Bacillati</taxon>
        <taxon>Actinomycetota</taxon>
        <taxon>Actinomycetes</taxon>
        <taxon>Jiangellales</taxon>
        <taxon>Jiangellaceae</taxon>
        <taxon>Phytoactinopolyspora</taxon>
    </lineage>
</organism>
<dbReference type="Proteomes" id="UP000460435">
    <property type="component" value="Unassembled WGS sequence"/>
</dbReference>
<dbReference type="Gene3D" id="3.10.450.50">
    <property type="match status" value="1"/>
</dbReference>
<dbReference type="AlphaFoldDB" id="A0A7K3M980"/>
<feature type="domain" description="DUF4440" evidence="1">
    <location>
        <begin position="12"/>
        <end position="117"/>
    </location>
</feature>
<dbReference type="SUPFAM" id="SSF54427">
    <property type="entry name" value="NTF2-like"/>
    <property type="match status" value="1"/>
</dbReference>
<reference evidence="2 3" key="1">
    <citation type="submission" date="2019-11" db="EMBL/GenBank/DDBJ databases">
        <authorList>
            <person name="Li X.-J."/>
            <person name="Feng X.-M."/>
        </authorList>
    </citation>
    <scope>NUCLEOTIDE SEQUENCE [LARGE SCALE GENOMIC DNA]</scope>
    <source>
        <strain evidence="2 3">XMNu-373</strain>
    </source>
</reference>
<proteinExistence type="predicted"/>
<dbReference type="Pfam" id="PF14534">
    <property type="entry name" value="DUF4440"/>
    <property type="match status" value="1"/>
</dbReference>
<dbReference type="EMBL" id="WLZY01000008">
    <property type="protein sequence ID" value="NDL59839.1"/>
    <property type="molecule type" value="Genomic_DNA"/>
</dbReference>
<name>A0A7K3M980_9ACTN</name>
<protein>
    <submittedName>
        <fullName evidence="2">SgcJ/EcaC family oxidoreductase</fullName>
    </submittedName>
</protein>
<accession>A0A7K3M980</accession>
<evidence type="ECO:0000313" key="2">
    <source>
        <dbReference type="EMBL" id="NDL59839.1"/>
    </source>
</evidence>
<evidence type="ECO:0000259" key="1">
    <source>
        <dbReference type="Pfam" id="PF14534"/>
    </source>
</evidence>
<comment type="caution">
    <text evidence="2">The sequence shown here is derived from an EMBL/GenBank/DDBJ whole genome shotgun (WGS) entry which is preliminary data.</text>
</comment>
<gene>
    <name evidence="2" type="ORF">F7O44_22450</name>
</gene>
<dbReference type="InterPro" id="IPR032710">
    <property type="entry name" value="NTF2-like_dom_sf"/>
</dbReference>
<dbReference type="InterPro" id="IPR027843">
    <property type="entry name" value="DUF4440"/>
</dbReference>
<sequence>MNKAVDEVTSFMREYEAASNRRDLDHLASLITDDATYWFSDGSHQGITAILEAIRATFDVIRDETYEIRDLELVTVTQEAAVCRYHFAWTGTVDGEPQAGSGRGTNVVVKRDGDWRMLHEHLSA</sequence>
<dbReference type="NCBIfam" id="TIGR02246">
    <property type="entry name" value="SgcJ/EcaC family oxidoreductase"/>
    <property type="match status" value="1"/>
</dbReference>
<dbReference type="RefSeq" id="WP_162452514.1">
    <property type="nucleotide sequence ID" value="NZ_WLZY01000008.1"/>
</dbReference>
<keyword evidence="3" id="KW-1185">Reference proteome</keyword>
<evidence type="ECO:0000313" key="3">
    <source>
        <dbReference type="Proteomes" id="UP000460435"/>
    </source>
</evidence>
<dbReference type="InterPro" id="IPR011944">
    <property type="entry name" value="Steroid_delta5-4_isomerase"/>
</dbReference>